<organism evidence="2">
    <name type="scientific">marine sediment metagenome</name>
    <dbReference type="NCBI Taxonomy" id="412755"/>
    <lineage>
        <taxon>unclassified sequences</taxon>
        <taxon>metagenomes</taxon>
        <taxon>ecological metagenomes</taxon>
    </lineage>
</organism>
<dbReference type="Gene3D" id="3.60.21.10">
    <property type="match status" value="1"/>
</dbReference>
<dbReference type="InterPro" id="IPR000979">
    <property type="entry name" value="Phosphodiesterase_MJ0936/Vps29"/>
</dbReference>
<dbReference type="InterPro" id="IPR024654">
    <property type="entry name" value="Calcineurin-like_PHP_lpxH"/>
</dbReference>
<protein>
    <recommendedName>
        <fullName evidence="1">Calcineurin-like phosphoesterase domain-containing protein</fullName>
    </recommendedName>
</protein>
<evidence type="ECO:0000259" key="1">
    <source>
        <dbReference type="Pfam" id="PF12850"/>
    </source>
</evidence>
<dbReference type="InterPro" id="IPR029052">
    <property type="entry name" value="Metallo-depent_PP-like"/>
</dbReference>
<dbReference type="InterPro" id="IPR041802">
    <property type="entry name" value="MPP_YfcE"/>
</dbReference>
<dbReference type="SUPFAM" id="SSF56300">
    <property type="entry name" value="Metallo-dependent phosphatases"/>
    <property type="match status" value="1"/>
</dbReference>
<reference evidence="2" key="1">
    <citation type="journal article" date="2014" name="Front. Microbiol.">
        <title>High frequency of phylogenetically diverse reductive dehalogenase-homologous genes in deep subseafloor sedimentary metagenomes.</title>
        <authorList>
            <person name="Kawai M."/>
            <person name="Futagami T."/>
            <person name="Toyoda A."/>
            <person name="Takaki Y."/>
            <person name="Nishi S."/>
            <person name="Hori S."/>
            <person name="Arai W."/>
            <person name="Tsubouchi T."/>
            <person name="Morono Y."/>
            <person name="Uchiyama I."/>
            <person name="Ito T."/>
            <person name="Fujiyama A."/>
            <person name="Inagaki F."/>
            <person name="Takami H."/>
        </authorList>
    </citation>
    <scope>NUCLEOTIDE SEQUENCE</scope>
    <source>
        <strain evidence="2">Expedition CK06-06</strain>
    </source>
</reference>
<dbReference type="Pfam" id="PF12850">
    <property type="entry name" value="Metallophos_2"/>
    <property type="match status" value="1"/>
</dbReference>
<dbReference type="CDD" id="cd00841">
    <property type="entry name" value="MPP_YfcE"/>
    <property type="match status" value="1"/>
</dbReference>
<name>X0ZXK3_9ZZZZ</name>
<comment type="caution">
    <text evidence="2">The sequence shown here is derived from an EMBL/GenBank/DDBJ whole genome shotgun (WGS) entry which is preliminary data.</text>
</comment>
<proteinExistence type="predicted"/>
<dbReference type="NCBIfam" id="TIGR00040">
    <property type="entry name" value="yfcE"/>
    <property type="match status" value="1"/>
</dbReference>
<gene>
    <name evidence="2" type="ORF">S01H4_02949</name>
</gene>
<accession>X0ZXK3</accession>
<evidence type="ECO:0000313" key="2">
    <source>
        <dbReference type="EMBL" id="GAG74269.1"/>
    </source>
</evidence>
<dbReference type="AlphaFoldDB" id="X0ZXK3"/>
<dbReference type="PANTHER" id="PTHR43165:SF1">
    <property type="entry name" value="PHOSPHODIESTERASE MJ0936"/>
    <property type="match status" value="1"/>
</dbReference>
<dbReference type="PANTHER" id="PTHR43165">
    <property type="entry name" value="METALLOPHOSPHOESTERASE"/>
    <property type="match status" value="1"/>
</dbReference>
<feature type="domain" description="Calcineurin-like phosphoesterase" evidence="1">
    <location>
        <begin position="1"/>
        <end position="152"/>
    </location>
</feature>
<sequence length="165" mass="18589">MKIGIISDTHDNLPQIRKAVDIFNREKVKLVLHAGDFVSPFTFLEFKNLNCPLKGVFGNNDGDKLYLQEKFKGIGELYPEPYQVNINQKNIIILHKEKLIDALAESQKYEVIIYGHTHRTDLRKIGKTLIINPGECGGWLTGKSTIALIDLANLEAEIIDLACNV</sequence>
<dbReference type="InterPro" id="IPR053193">
    <property type="entry name" value="MetalloPDE_YfcE-like"/>
</dbReference>
<dbReference type="EMBL" id="BART01000684">
    <property type="protein sequence ID" value="GAG74269.1"/>
    <property type="molecule type" value="Genomic_DNA"/>
</dbReference>